<dbReference type="RefSeq" id="WP_126724709.1">
    <property type="nucleotide sequence ID" value="NZ_RYZH01000011.1"/>
</dbReference>
<name>A0A432MLV6_9BACT</name>
<dbReference type="Gene3D" id="3.40.50.150">
    <property type="entry name" value="Vaccinia Virus protein VP39"/>
    <property type="match status" value="1"/>
</dbReference>
<organism evidence="8 9">
    <name type="scientific">Tautonia sociabilis</name>
    <dbReference type="NCBI Taxonomy" id="2080755"/>
    <lineage>
        <taxon>Bacteria</taxon>
        <taxon>Pseudomonadati</taxon>
        <taxon>Planctomycetota</taxon>
        <taxon>Planctomycetia</taxon>
        <taxon>Isosphaerales</taxon>
        <taxon>Isosphaeraceae</taxon>
        <taxon>Tautonia</taxon>
    </lineage>
</organism>
<dbReference type="PANTHER" id="PTHR22807">
    <property type="entry name" value="NOP2 YEAST -RELATED NOL1/NOP2/FMU SUN DOMAIN-CONTAINING"/>
    <property type="match status" value="1"/>
</dbReference>
<protein>
    <recommendedName>
        <fullName evidence="7">SAM-dependent MTase RsmB/NOP-type domain-containing protein</fullName>
    </recommendedName>
</protein>
<evidence type="ECO:0000256" key="6">
    <source>
        <dbReference type="SAM" id="MobiDB-lite"/>
    </source>
</evidence>
<dbReference type="GO" id="GO:0008173">
    <property type="term" value="F:RNA methyltransferase activity"/>
    <property type="evidence" value="ECO:0007669"/>
    <property type="project" value="InterPro"/>
</dbReference>
<evidence type="ECO:0000256" key="2">
    <source>
        <dbReference type="ARBA" id="ARBA00022679"/>
    </source>
</evidence>
<dbReference type="PROSITE" id="PS51686">
    <property type="entry name" value="SAM_MT_RSMB_NOP"/>
    <property type="match status" value="1"/>
</dbReference>
<dbReference type="EMBL" id="RYZH01000011">
    <property type="protein sequence ID" value="RUL88382.1"/>
    <property type="molecule type" value="Genomic_DNA"/>
</dbReference>
<evidence type="ECO:0000256" key="4">
    <source>
        <dbReference type="ARBA" id="ARBA00022884"/>
    </source>
</evidence>
<comment type="caution">
    <text evidence="5">Lacks conserved residue(s) required for the propagation of feature annotation.</text>
</comment>
<evidence type="ECO:0000313" key="8">
    <source>
        <dbReference type="EMBL" id="RUL88382.1"/>
    </source>
</evidence>
<comment type="caution">
    <text evidence="8">The sequence shown here is derived from an EMBL/GenBank/DDBJ whole genome shotgun (WGS) entry which is preliminary data.</text>
</comment>
<keyword evidence="2 5" id="KW-0808">Transferase</keyword>
<dbReference type="AlphaFoldDB" id="A0A432MLV6"/>
<dbReference type="OrthoDB" id="9810297at2"/>
<dbReference type="InterPro" id="IPR023267">
    <property type="entry name" value="RCMT"/>
</dbReference>
<dbReference type="InterPro" id="IPR029063">
    <property type="entry name" value="SAM-dependent_MTases_sf"/>
</dbReference>
<dbReference type="PANTHER" id="PTHR22807:SF53">
    <property type="entry name" value="RIBOSOMAL RNA SMALL SUBUNIT METHYLTRANSFERASE B-RELATED"/>
    <property type="match status" value="1"/>
</dbReference>
<accession>A0A432MLV6</accession>
<evidence type="ECO:0000256" key="5">
    <source>
        <dbReference type="PROSITE-ProRule" id="PRU01023"/>
    </source>
</evidence>
<dbReference type="GO" id="GO:0003723">
    <property type="term" value="F:RNA binding"/>
    <property type="evidence" value="ECO:0007669"/>
    <property type="project" value="UniProtKB-UniRule"/>
</dbReference>
<feature type="region of interest" description="Disordered" evidence="6">
    <location>
        <begin position="1"/>
        <end position="37"/>
    </location>
</feature>
<sequence length="493" mass="54558">MRRPRPNLRRPAAPSSLPARRPSPGDAPREEESGPILDHVAPPAELARATAEVASAALQAAFGRGRRPEPVVSDALRKLRGVSIADRLFVSRSIDALFRWWGWIDPLRLGPIEARLLIAVLLDRTDVPEPCRLWARAVGVDPRCLQPIGGAPNWARRAEAFRRLVERPRATTEPWTLFPRWLRDELLEPPGEEALKHRLVALLHTLQRPPLPWLRVSRGRPAELWAELQRQGLPVSIHPSFPDAASVPPSTVLQGIEPFRRGDLVAQDLGSLAVVAACDAEPGERWWYAGHARGATALLLADRMRGKGTLVVGELEDRDRIRTARMARKGPHTNVSTRGWDGHRVVGKPSSYHGVLLEPPGSGIGLWRREPASRWFVDRTALDRRVEEQARLLDVAARGVRPSGVLIYAVPSLARSETVAQIDRFLSTHPDFQLDPFPDPLDGSPTPGTAILWPDRADSDAWYLARLIRSGGPRSALGESGQFMLDSAPDTPR</sequence>
<gene>
    <name evidence="8" type="ORF">TsocGM_07610</name>
</gene>
<dbReference type="InterPro" id="IPR001678">
    <property type="entry name" value="MeTrfase_RsmB-F_NOP2_dom"/>
</dbReference>
<evidence type="ECO:0000256" key="3">
    <source>
        <dbReference type="ARBA" id="ARBA00022691"/>
    </source>
</evidence>
<feature type="domain" description="SAM-dependent MTase RsmB/NOP-type" evidence="7">
    <location>
        <begin position="200"/>
        <end position="470"/>
    </location>
</feature>
<reference evidence="8 9" key="1">
    <citation type="submission" date="2018-12" db="EMBL/GenBank/DDBJ databases">
        <authorList>
            <person name="Toschakov S.V."/>
        </authorList>
    </citation>
    <scope>NUCLEOTIDE SEQUENCE [LARGE SCALE GENOMIC DNA]</scope>
    <source>
        <strain evidence="8 9">GM2012</strain>
    </source>
</reference>
<keyword evidence="9" id="KW-1185">Reference proteome</keyword>
<comment type="similarity">
    <text evidence="5">Belongs to the class I-like SAM-binding methyltransferase superfamily. RsmB/NOP family.</text>
</comment>
<proteinExistence type="inferred from homology"/>
<keyword evidence="1 5" id="KW-0489">Methyltransferase</keyword>
<keyword evidence="3 5" id="KW-0949">S-adenosyl-L-methionine</keyword>
<feature type="binding site" evidence="5">
    <location>
        <position position="341"/>
    </location>
    <ligand>
        <name>S-adenosyl-L-methionine</name>
        <dbReference type="ChEBI" id="CHEBI:59789"/>
    </ligand>
</feature>
<feature type="binding site" evidence="5">
    <location>
        <position position="314"/>
    </location>
    <ligand>
        <name>S-adenosyl-L-methionine</name>
        <dbReference type="ChEBI" id="CHEBI:59789"/>
    </ligand>
</feature>
<evidence type="ECO:0000259" key="7">
    <source>
        <dbReference type="PROSITE" id="PS51686"/>
    </source>
</evidence>
<reference evidence="8 9" key="2">
    <citation type="submission" date="2019-01" db="EMBL/GenBank/DDBJ databases">
        <title>Tautonia sociabilis, a novel thermotolerant planctomycete of Isosphaeraceae family, isolated from a 4000 m deep subterranean habitat.</title>
        <authorList>
            <person name="Kovaleva O.L."/>
            <person name="Elcheninov A.G."/>
            <person name="Van Heerden E."/>
            <person name="Toshchakov S.V."/>
            <person name="Novikov A."/>
            <person name="Bonch-Osmolovskaya E.A."/>
            <person name="Kublanov I.V."/>
        </authorList>
    </citation>
    <scope>NUCLEOTIDE SEQUENCE [LARGE SCALE GENOMIC DNA]</scope>
    <source>
        <strain evidence="8 9">GM2012</strain>
    </source>
</reference>
<dbReference type="GO" id="GO:0001510">
    <property type="term" value="P:RNA methylation"/>
    <property type="evidence" value="ECO:0007669"/>
    <property type="project" value="InterPro"/>
</dbReference>
<dbReference type="Proteomes" id="UP000280296">
    <property type="component" value="Unassembled WGS sequence"/>
</dbReference>
<dbReference type="SUPFAM" id="SSF53335">
    <property type="entry name" value="S-adenosyl-L-methionine-dependent methyltransferases"/>
    <property type="match status" value="1"/>
</dbReference>
<dbReference type="Pfam" id="PF01189">
    <property type="entry name" value="Methyltr_RsmB-F"/>
    <property type="match status" value="1"/>
</dbReference>
<feature type="compositionally biased region" description="Low complexity" evidence="6">
    <location>
        <begin position="9"/>
        <end position="24"/>
    </location>
</feature>
<dbReference type="InterPro" id="IPR049560">
    <property type="entry name" value="MeTrfase_RsmB-F_NOP2_cat"/>
</dbReference>
<evidence type="ECO:0000313" key="9">
    <source>
        <dbReference type="Proteomes" id="UP000280296"/>
    </source>
</evidence>
<keyword evidence="4 5" id="KW-0694">RNA-binding</keyword>
<dbReference type="PRINTS" id="PR02008">
    <property type="entry name" value="RCMTFAMILY"/>
</dbReference>
<evidence type="ECO:0000256" key="1">
    <source>
        <dbReference type="ARBA" id="ARBA00022603"/>
    </source>
</evidence>